<accession>D9WQ11</accession>
<keyword evidence="3" id="KW-1185">Reference proteome</keyword>
<protein>
    <submittedName>
        <fullName evidence="2">Uncharacterized protein</fullName>
    </submittedName>
</protein>
<evidence type="ECO:0000313" key="3">
    <source>
        <dbReference type="Proteomes" id="UP000003963"/>
    </source>
</evidence>
<reference evidence="2 3" key="1">
    <citation type="submission" date="2009-02" db="EMBL/GenBank/DDBJ databases">
        <title>Annotation of Streptomyces hygroscopicus strain ATCC 53653.</title>
        <authorList>
            <consortium name="The Broad Institute Genome Sequencing Platform"/>
            <consortium name="Broad Institute Microbial Sequencing Center"/>
            <person name="Fischbach M."/>
            <person name="Godfrey P."/>
            <person name="Ward D."/>
            <person name="Young S."/>
            <person name="Zeng Q."/>
            <person name="Koehrsen M."/>
            <person name="Alvarado L."/>
            <person name="Berlin A.M."/>
            <person name="Bochicchio J."/>
            <person name="Borenstein D."/>
            <person name="Chapman S.B."/>
            <person name="Chen Z."/>
            <person name="Engels R."/>
            <person name="Freedman E."/>
            <person name="Gellesch M."/>
            <person name="Goldberg J."/>
            <person name="Griggs A."/>
            <person name="Gujja S."/>
            <person name="Heilman E.R."/>
            <person name="Heiman D.I."/>
            <person name="Hepburn T.A."/>
            <person name="Howarth C."/>
            <person name="Jen D."/>
            <person name="Larson L."/>
            <person name="Lewis B."/>
            <person name="Mehta T."/>
            <person name="Park D."/>
            <person name="Pearson M."/>
            <person name="Richards J."/>
            <person name="Roberts A."/>
            <person name="Saif S."/>
            <person name="Shea T.D."/>
            <person name="Shenoy N."/>
            <person name="Sisk P."/>
            <person name="Stolte C."/>
            <person name="Sykes S.N."/>
            <person name="Thomson T."/>
            <person name="Walk T."/>
            <person name="White J."/>
            <person name="Yandava C."/>
            <person name="Straight P."/>
            <person name="Clardy J."/>
            <person name="Hung D."/>
            <person name="Kolter R."/>
            <person name="Mekalanos J."/>
            <person name="Walker S."/>
            <person name="Walsh C.T."/>
            <person name="Wieland-Brown L.C."/>
            <person name="Haas B."/>
            <person name="Nusbaum C."/>
            <person name="Birren B."/>
        </authorList>
    </citation>
    <scope>NUCLEOTIDE SEQUENCE [LARGE SCALE GENOMIC DNA]</scope>
    <source>
        <strain evidence="2 3">ATCC 53653</strain>
    </source>
</reference>
<organism evidence="2 3">
    <name type="scientific">Streptomyces himastatinicus ATCC 53653</name>
    <dbReference type="NCBI Taxonomy" id="457427"/>
    <lineage>
        <taxon>Bacteria</taxon>
        <taxon>Bacillati</taxon>
        <taxon>Actinomycetota</taxon>
        <taxon>Actinomycetes</taxon>
        <taxon>Kitasatosporales</taxon>
        <taxon>Streptomycetaceae</taxon>
        <taxon>Streptomyces</taxon>
        <taxon>Streptomyces violaceusniger group</taxon>
    </lineage>
</organism>
<feature type="region of interest" description="Disordered" evidence="1">
    <location>
        <begin position="62"/>
        <end position="82"/>
    </location>
</feature>
<dbReference type="HOGENOM" id="CLU_1502661_0_0_11"/>
<name>D9WQ11_9ACTN</name>
<feature type="compositionally biased region" description="Low complexity" evidence="1">
    <location>
        <begin position="162"/>
        <end position="179"/>
    </location>
</feature>
<evidence type="ECO:0000256" key="1">
    <source>
        <dbReference type="SAM" id="MobiDB-lite"/>
    </source>
</evidence>
<dbReference type="Proteomes" id="UP000003963">
    <property type="component" value="Unassembled WGS sequence"/>
</dbReference>
<sequence length="179" mass="19412">MWPRAAARIRDGRPLGHRIPRLGQDRLGRATRQGRLLMPPVIARPTVVPFVTAWSGEPLGPESDLTVQLTPGPRLGYKASRETDRDTAGALWARMTHSPGTGRPIYDSMHIARQRICMYAMTCQICGDPASRDKDGWLLHGGASPGPTTSSRRADGVRGNRTSWSRTATSASASFSPPG</sequence>
<evidence type="ECO:0000313" key="2">
    <source>
        <dbReference type="EMBL" id="EFL24015.1"/>
    </source>
</evidence>
<dbReference type="AlphaFoldDB" id="D9WQ11"/>
<gene>
    <name evidence="2" type="ORF">SSOG_03729</name>
</gene>
<feature type="region of interest" description="Disordered" evidence="1">
    <location>
        <begin position="137"/>
        <end position="179"/>
    </location>
</feature>
<dbReference type="STRING" id="457427.SSOG_03729"/>
<dbReference type="EMBL" id="GG657754">
    <property type="protein sequence ID" value="EFL24015.1"/>
    <property type="molecule type" value="Genomic_DNA"/>
</dbReference>
<proteinExistence type="predicted"/>